<dbReference type="PROSITE" id="PS51192">
    <property type="entry name" value="HELICASE_ATP_BIND_1"/>
    <property type="match status" value="1"/>
</dbReference>
<evidence type="ECO:0000313" key="14">
    <source>
        <dbReference type="EMBL" id="AVM42766.1"/>
    </source>
</evidence>
<evidence type="ECO:0000256" key="9">
    <source>
        <dbReference type="ARBA" id="ARBA00022840"/>
    </source>
</evidence>
<dbReference type="GO" id="GO:0005524">
    <property type="term" value="F:ATP binding"/>
    <property type="evidence" value="ECO:0007669"/>
    <property type="project" value="UniProtKB-KW"/>
</dbReference>
<evidence type="ECO:0000256" key="10">
    <source>
        <dbReference type="ARBA" id="ARBA00023125"/>
    </source>
</evidence>
<dbReference type="InterPro" id="IPR014001">
    <property type="entry name" value="Helicase_ATP-bd"/>
</dbReference>
<protein>
    <recommendedName>
        <fullName evidence="11">Type I restriction enzyme endonuclease subunit</fullName>
        <shortName evidence="11">R protein</shortName>
        <ecNumber evidence="11">3.1.21.3</ecNumber>
    </recommendedName>
    <alternativeName>
        <fullName evidence="11">Type-1 restriction enzyme R protein</fullName>
    </alternativeName>
</protein>
<dbReference type="OrthoDB" id="9758243at2"/>
<reference evidence="15" key="1">
    <citation type="submission" date="2018-02" db="EMBL/GenBank/DDBJ databases">
        <authorList>
            <person name="Holder M.E."/>
            <person name="Ajami N.J."/>
            <person name="Petrosino J.F."/>
        </authorList>
    </citation>
    <scope>NUCLEOTIDE SEQUENCE [LARGE SCALE GENOMIC DNA]</scope>
    <source>
        <strain evidence="15">CCUG 47711</strain>
    </source>
</reference>
<evidence type="ECO:0000259" key="13">
    <source>
        <dbReference type="PROSITE" id="PS51192"/>
    </source>
</evidence>
<evidence type="ECO:0000256" key="7">
    <source>
        <dbReference type="ARBA" id="ARBA00022759"/>
    </source>
</evidence>
<dbReference type="InterPro" id="IPR040980">
    <property type="entry name" value="SWI2_SNF2"/>
</dbReference>
<evidence type="ECO:0000256" key="11">
    <source>
        <dbReference type="RuleBase" id="RU364115"/>
    </source>
</evidence>
<accession>A0A2S0KP08</accession>
<comment type="similarity">
    <text evidence="2 11">Belongs to the HsdR family.</text>
</comment>
<dbReference type="Gene3D" id="3.90.1570.50">
    <property type="match status" value="1"/>
</dbReference>
<dbReference type="REBASE" id="246537">
    <property type="entry name" value="Fsa47711ORF5885P"/>
</dbReference>
<comment type="subunit">
    <text evidence="3 11">The type I restriction/modification system is composed of three polypeptides R, M and S.</text>
</comment>
<dbReference type="InterPro" id="IPR027417">
    <property type="entry name" value="P-loop_NTPase"/>
</dbReference>
<dbReference type="AlphaFoldDB" id="A0A2S0KP08"/>
<keyword evidence="15" id="KW-1185">Reference proteome</keyword>
<keyword evidence="8 11" id="KW-0378">Hydrolase</keyword>
<name>A0A2S0KP08_9FIRM</name>
<evidence type="ECO:0000256" key="5">
    <source>
        <dbReference type="ARBA" id="ARBA00022741"/>
    </source>
</evidence>
<dbReference type="Proteomes" id="UP000237947">
    <property type="component" value="Chromosome"/>
</dbReference>
<feature type="domain" description="Helicase ATP-binding" evidence="13">
    <location>
        <begin position="285"/>
        <end position="450"/>
    </location>
</feature>
<dbReference type="InterPro" id="IPR007409">
    <property type="entry name" value="Restrct_endonuc_type1_HsdR_N"/>
</dbReference>
<evidence type="ECO:0000256" key="8">
    <source>
        <dbReference type="ARBA" id="ARBA00022801"/>
    </source>
</evidence>
<dbReference type="InterPro" id="IPR051268">
    <property type="entry name" value="Type-I_R_enzyme_R_subunit"/>
</dbReference>
<keyword evidence="5 11" id="KW-0547">Nucleotide-binding</keyword>
<dbReference type="RefSeq" id="WP_106012716.1">
    <property type="nucleotide sequence ID" value="NZ_CP027226.1"/>
</dbReference>
<dbReference type="SUPFAM" id="SSF52540">
    <property type="entry name" value="P-loop containing nucleoside triphosphate hydrolases"/>
    <property type="match status" value="1"/>
</dbReference>
<dbReference type="Gene3D" id="3.40.50.300">
    <property type="entry name" value="P-loop containing nucleotide triphosphate hydrolases"/>
    <property type="match status" value="2"/>
</dbReference>
<evidence type="ECO:0000256" key="6">
    <source>
        <dbReference type="ARBA" id="ARBA00022747"/>
    </source>
</evidence>
<organism evidence="14 15">
    <name type="scientific">Fastidiosipila sanguinis</name>
    <dbReference type="NCBI Taxonomy" id="236753"/>
    <lineage>
        <taxon>Bacteria</taxon>
        <taxon>Bacillati</taxon>
        <taxon>Bacillota</taxon>
        <taxon>Clostridia</taxon>
        <taxon>Eubacteriales</taxon>
        <taxon>Oscillospiraceae</taxon>
        <taxon>Fastidiosipila</taxon>
    </lineage>
</organism>
<evidence type="ECO:0000256" key="3">
    <source>
        <dbReference type="ARBA" id="ARBA00011296"/>
    </source>
</evidence>
<dbReference type="Pfam" id="PF04313">
    <property type="entry name" value="HSDR_N"/>
    <property type="match status" value="1"/>
</dbReference>
<feature type="coiled-coil region" evidence="12">
    <location>
        <begin position="906"/>
        <end position="945"/>
    </location>
</feature>
<dbReference type="InterPro" id="IPR055180">
    <property type="entry name" value="HsdR_RecA-like_helicase_dom_2"/>
</dbReference>
<proteinExistence type="inferred from homology"/>
<keyword evidence="10 11" id="KW-0238">DNA-binding</keyword>
<dbReference type="PANTHER" id="PTHR30195:SF15">
    <property type="entry name" value="TYPE I RESTRICTION ENZYME HINDI ENDONUCLEASE SUBUNIT"/>
    <property type="match status" value="1"/>
</dbReference>
<dbReference type="InterPro" id="IPR004473">
    <property type="entry name" value="Restrct_endonuc_typeI_HsdR"/>
</dbReference>
<dbReference type="Pfam" id="PF22679">
    <property type="entry name" value="T1R_D3-like"/>
    <property type="match status" value="1"/>
</dbReference>
<dbReference type="GO" id="GO:0009035">
    <property type="term" value="F:type I site-specific deoxyribonuclease activity"/>
    <property type="evidence" value="ECO:0007669"/>
    <property type="project" value="UniProtKB-EC"/>
</dbReference>
<evidence type="ECO:0000313" key="15">
    <source>
        <dbReference type="Proteomes" id="UP000237947"/>
    </source>
</evidence>
<dbReference type="EC" id="3.1.21.3" evidence="11"/>
<keyword evidence="7 14" id="KW-0255">Endonuclease</keyword>
<dbReference type="EMBL" id="CP027226">
    <property type="protein sequence ID" value="AVM42766.1"/>
    <property type="molecule type" value="Genomic_DNA"/>
</dbReference>
<dbReference type="KEGG" id="fsa:C5Q98_05870"/>
<dbReference type="CDD" id="cd22332">
    <property type="entry name" value="HsdR_N"/>
    <property type="match status" value="1"/>
</dbReference>
<dbReference type="GO" id="GO:0009307">
    <property type="term" value="P:DNA restriction-modification system"/>
    <property type="evidence" value="ECO:0007669"/>
    <property type="project" value="UniProtKB-KW"/>
</dbReference>
<keyword evidence="9 11" id="KW-0067">ATP-binding</keyword>
<keyword evidence="4" id="KW-0540">Nuclease</keyword>
<comment type="catalytic activity">
    <reaction evidence="1 11">
        <text>Endonucleolytic cleavage of DNA to give random double-stranded fragments with terminal 5'-phosphates, ATP is simultaneously hydrolyzed.</text>
        <dbReference type="EC" id="3.1.21.3"/>
    </reaction>
</comment>
<sequence>MSYDYSENILVQESAGNLLRDELGWDVQFAYNTEVLGKNGTFGRESYKDILLTRYFKEALKKFNPWINENQIFEAQQILEKRLSTSSLLQVNEEKYFLIRDGIPVTVKKPNGQTETKMAAVIDFNNPDNNYFLAIKELKIHGDLYRRRTDIVGFVNGIPLLFVELKKTTVDVQNAYDDNYTDYQDTIPHLFYYNAFLMLSNGTEAKVGTLGSKFEFFHEWKRLAEEDQGNVALETMLRGICKKENFLDLFENFILYDHSDGLTAKILARNHQYLGVNEAMKAYSARNLNDGKLGVFWHTQGSGKSYSMVFFAKKVRRKMEGTPTFVILTDRDELNTQISDTFENCGLLGKNIKASQFIATSGDDLVKKLQGNPSFIFTLIQKFNKPNEKPIYSDHDIIIMSDEAHRSQYGIFADNMMKLLPTAARIGFTGTPLLSSDNITARTFGGYVSVYDFKRAVEDGATVPLYYENRGEKIIDLHNPEITNQILDAIENADLDLDQQDKLEAEFAKEIHLLTAEPRLKSIAQDVVRHYSDLWTSGKAMFVCLNKVTCVRMYNYVQEYWKAEIKSLKASLKNASQQETLELERKIKWMEETEMAVVISQEQNEIQTFKKWGLDIKTHRTKMENRELDKEFKDAKNPLRVVFVCAMWLTGFDVKCLSCLYLDKPLKAHTLMQTIARANRVSEGKSNGLIIDYIGIVKALRKALADYTANVSGNAGLDPTIDKGKLIDRIIETIGKANEFLSENDFDLEMLINAYDFMKLSYLQEAANAVCGSIEDKKTYTTYASELNRLMKYIDRDDVTGHTRKQYEAIAAIYAELQKKRKHINTTDLMVEINGIISAYVEIQNTPTMVREEPRRFDISAIDFDLLRREFAKVKKKNLFLKDLEEVIQQKLDSMLFANPDRINYYERYQQIIDDYNSEQDRATIEKTFMELMDLANQMSQEEQRYIREGFTSDEELSLYDMLFRDDLSKTDIKKLKEVAASLLQKIKMKIAEFNHWTDKQETKAAIDNLIRDTLWAELPECYDEVSISMYRQQIYEYVYTRYRTVA</sequence>
<evidence type="ECO:0000256" key="2">
    <source>
        <dbReference type="ARBA" id="ARBA00008598"/>
    </source>
</evidence>
<evidence type="ECO:0000256" key="1">
    <source>
        <dbReference type="ARBA" id="ARBA00000851"/>
    </source>
</evidence>
<gene>
    <name evidence="14" type="ORF">C5Q98_05870</name>
</gene>
<dbReference type="PANTHER" id="PTHR30195">
    <property type="entry name" value="TYPE I SITE-SPECIFIC DEOXYRIBONUCLEASE PROTEIN SUBUNIT M AND R"/>
    <property type="match status" value="1"/>
</dbReference>
<evidence type="ECO:0000256" key="4">
    <source>
        <dbReference type="ARBA" id="ARBA00022722"/>
    </source>
</evidence>
<dbReference type="Pfam" id="PF18766">
    <property type="entry name" value="SWI2_SNF2"/>
    <property type="match status" value="1"/>
</dbReference>
<dbReference type="NCBIfam" id="TIGR00348">
    <property type="entry name" value="hsdR"/>
    <property type="match status" value="1"/>
</dbReference>
<comment type="function">
    <text evidence="11">Subunit R is required for both nuclease and ATPase activities, but not for modification.</text>
</comment>
<keyword evidence="12" id="KW-0175">Coiled coil</keyword>
<dbReference type="SMART" id="SM00487">
    <property type="entry name" value="DEXDc"/>
    <property type="match status" value="1"/>
</dbReference>
<dbReference type="GO" id="GO:0003677">
    <property type="term" value="F:DNA binding"/>
    <property type="evidence" value="ECO:0007669"/>
    <property type="project" value="UniProtKB-KW"/>
</dbReference>
<keyword evidence="6 11" id="KW-0680">Restriction system</keyword>
<evidence type="ECO:0000256" key="12">
    <source>
        <dbReference type="SAM" id="Coils"/>
    </source>
</evidence>